<reference evidence="2" key="2">
    <citation type="submission" date="2008-12" db="EMBL/GenBank/DDBJ databases">
        <title>Improved gene annotation of the rice (Oryza sativa) genomes.</title>
        <authorList>
            <person name="Wang J."/>
            <person name="Li R."/>
            <person name="Fan W."/>
            <person name="Huang Q."/>
            <person name="Zhang J."/>
            <person name="Zhou Y."/>
            <person name="Hu Y."/>
            <person name="Zi S."/>
            <person name="Li J."/>
            <person name="Ni P."/>
            <person name="Zheng H."/>
            <person name="Zhang Y."/>
            <person name="Zhao M."/>
            <person name="Hao Q."/>
            <person name="McDermott J."/>
            <person name="Samudrala R."/>
            <person name="Kristiansen K."/>
            <person name="Wong G.K.-S."/>
        </authorList>
    </citation>
    <scope>NUCLEOTIDE SEQUENCE</scope>
</reference>
<reference evidence="2" key="1">
    <citation type="journal article" date="2005" name="PLoS Biol.">
        <title>The genomes of Oryza sativa: a history of duplications.</title>
        <authorList>
            <person name="Yu J."/>
            <person name="Wang J."/>
            <person name="Lin W."/>
            <person name="Li S."/>
            <person name="Li H."/>
            <person name="Zhou J."/>
            <person name="Ni P."/>
            <person name="Dong W."/>
            <person name="Hu S."/>
            <person name="Zeng C."/>
            <person name="Zhang J."/>
            <person name="Zhang Y."/>
            <person name="Li R."/>
            <person name="Xu Z."/>
            <person name="Li S."/>
            <person name="Li X."/>
            <person name="Zheng H."/>
            <person name="Cong L."/>
            <person name="Lin L."/>
            <person name="Yin J."/>
            <person name="Geng J."/>
            <person name="Li G."/>
            <person name="Shi J."/>
            <person name="Liu J."/>
            <person name="Lv H."/>
            <person name="Li J."/>
            <person name="Wang J."/>
            <person name="Deng Y."/>
            <person name="Ran L."/>
            <person name="Shi X."/>
            <person name="Wang X."/>
            <person name="Wu Q."/>
            <person name="Li C."/>
            <person name="Ren X."/>
            <person name="Wang J."/>
            <person name="Wang X."/>
            <person name="Li D."/>
            <person name="Liu D."/>
            <person name="Zhang X."/>
            <person name="Ji Z."/>
            <person name="Zhao W."/>
            <person name="Sun Y."/>
            <person name="Zhang Z."/>
            <person name="Bao J."/>
            <person name="Han Y."/>
            <person name="Dong L."/>
            <person name="Ji J."/>
            <person name="Chen P."/>
            <person name="Wu S."/>
            <person name="Liu J."/>
            <person name="Xiao Y."/>
            <person name="Bu D."/>
            <person name="Tan J."/>
            <person name="Yang L."/>
            <person name="Ye C."/>
            <person name="Zhang J."/>
            <person name="Xu J."/>
            <person name="Zhou Y."/>
            <person name="Yu Y."/>
            <person name="Zhang B."/>
            <person name="Zhuang S."/>
            <person name="Wei H."/>
            <person name="Liu B."/>
            <person name="Lei M."/>
            <person name="Yu H."/>
            <person name="Li Y."/>
            <person name="Xu H."/>
            <person name="Wei S."/>
            <person name="He X."/>
            <person name="Fang L."/>
            <person name="Zhang Z."/>
            <person name="Zhang Y."/>
            <person name="Huang X."/>
            <person name="Su Z."/>
            <person name="Tong W."/>
            <person name="Li J."/>
            <person name="Tong Z."/>
            <person name="Li S."/>
            <person name="Ye J."/>
            <person name="Wang L."/>
            <person name="Fang L."/>
            <person name="Lei T."/>
            <person name="Chen C."/>
            <person name="Chen H."/>
            <person name="Xu Z."/>
            <person name="Li H."/>
            <person name="Huang H."/>
            <person name="Zhang F."/>
            <person name="Xu H."/>
            <person name="Li N."/>
            <person name="Zhao C."/>
            <person name="Li S."/>
            <person name="Dong L."/>
            <person name="Huang Y."/>
            <person name="Li L."/>
            <person name="Xi Y."/>
            <person name="Qi Q."/>
            <person name="Li W."/>
            <person name="Zhang B."/>
            <person name="Hu W."/>
            <person name="Zhang Y."/>
            <person name="Tian X."/>
            <person name="Jiao Y."/>
            <person name="Liang X."/>
            <person name="Jin J."/>
            <person name="Gao L."/>
            <person name="Zheng W."/>
            <person name="Hao B."/>
            <person name="Liu S."/>
            <person name="Wang W."/>
            <person name="Yuan L."/>
            <person name="Cao M."/>
            <person name="McDermott J."/>
            <person name="Samudrala R."/>
            <person name="Wang J."/>
            <person name="Wong G.K."/>
            <person name="Yang H."/>
        </authorList>
    </citation>
    <scope>NUCLEOTIDE SEQUENCE [LARGE SCALE GENOMIC DNA]</scope>
</reference>
<sequence>MAITVEWNGREGARFTERPGGDALKIEDIRMEDGEPSKTKGAKGRSGVRHWGLAKDDHGTTRIHGLGPSRDVELLHWPISQALRERRTSSGCPLLRYTKRVWTLLASWVAYQQLDPSQWEPCLSVQGWWEMLANKREVPKKGLRSLILLVVWEIWKERNQ</sequence>
<evidence type="ECO:0000313" key="2">
    <source>
        <dbReference type="EMBL" id="EAZ13502.1"/>
    </source>
</evidence>
<dbReference type="Proteomes" id="UP000007752">
    <property type="component" value="Chromosome 1"/>
</dbReference>
<gene>
    <name evidence="2" type="ORF">OsJ_03419</name>
</gene>
<dbReference type="AlphaFoldDB" id="A2ZXQ5"/>
<dbReference type="EMBL" id="CM000138">
    <property type="protein sequence ID" value="EAZ13502.1"/>
    <property type="molecule type" value="Genomic_DNA"/>
</dbReference>
<protein>
    <submittedName>
        <fullName evidence="2">Uncharacterized protein</fullName>
    </submittedName>
</protein>
<feature type="region of interest" description="Disordered" evidence="1">
    <location>
        <begin position="32"/>
        <end position="51"/>
    </location>
</feature>
<name>A2ZXQ5_ORYSJ</name>
<accession>A2ZXQ5</accession>
<organism evidence="2">
    <name type="scientific">Oryza sativa subsp. japonica</name>
    <name type="common">Rice</name>
    <dbReference type="NCBI Taxonomy" id="39947"/>
    <lineage>
        <taxon>Eukaryota</taxon>
        <taxon>Viridiplantae</taxon>
        <taxon>Streptophyta</taxon>
        <taxon>Embryophyta</taxon>
        <taxon>Tracheophyta</taxon>
        <taxon>Spermatophyta</taxon>
        <taxon>Magnoliopsida</taxon>
        <taxon>Liliopsida</taxon>
        <taxon>Poales</taxon>
        <taxon>Poaceae</taxon>
        <taxon>BOP clade</taxon>
        <taxon>Oryzoideae</taxon>
        <taxon>Oryzeae</taxon>
        <taxon>Oryzinae</taxon>
        <taxon>Oryza</taxon>
        <taxon>Oryza sativa</taxon>
    </lineage>
</organism>
<evidence type="ECO:0000256" key="1">
    <source>
        <dbReference type="SAM" id="MobiDB-lite"/>
    </source>
</evidence>
<proteinExistence type="predicted"/>